<dbReference type="AlphaFoldDB" id="A0A9P8Q8B4"/>
<keyword evidence="3 7" id="KW-0812">Transmembrane</keyword>
<proteinExistence type="predicted"/>
<comment type="subcellular location">
    <subcellularLocation>
        <location evidence="1">Endomembrane system</location>
        <topology evidence="1">Multi-pass membrane protein</topology>
    </subcellularLocation>
</comment>
<evidence type="ECO:0008006" key="10">
    <source>
        <dbReference type="Google" id="ProtNLM"/>
    </source>
</evidence>
<feature type="transmembrane region" description="Helical" evidence="7">
    <location>
        <begin position="151"/>
        <end position="175"/>
    </location>
</feature>
<dbReference type="GO" id="GO:0015184">
    <property type="term" value="F:L-cystine transmembrane transporter activity"/>
    <property type="evidence" value="ECO:0007669"/>
    <property type="project" value="TreeGrafter"/>
</dbReference>
<feature type="transmembrane region" description="Helical" evidence="7">
    <location>
        <begin position="125"/>
        <end position="145"/>
    </location>
</feature>
<dbReference type="InterPro" id="IPR006603">
    <property type="entry name" value="PQ-loop_rpt"/>
</dbReference>
<evidence type="ECO:0000256" key="5">
    <source>
        <dbReference type="ARBA" id="ARBA00022989"/>
    </source>
</evidence>
<feature type="transmembrane region" description="Helical" evidence="7">
    <location>
        <begin position="12"/>
        <end position="31"/>
    </location>
</feature>
<dbReference type="GO" id="GO:0000324">
    <property type="term" value="C:fungal-type vacuole"/>
    <property type="evidence" value="ECO:0007669"/>
    <property type="project" value="TreeGrafter"/>
</dbReference>
<protein>
    <recommendedName>
        <fullName evidence="10">Cystinosin</fullName>
    </recommendedName>
</protein>
<feature type="transmembrane region" description="Helical" evidence="7">
    <location>
        <begin position="187"/>
        <end position="211"/>
    </location>
</feature>
<name>A0A9P8Q8B4_WICPI</name>
<accession>A0A9P8Q8B4</accession>
<evidence type="ECO:0000256" key="7">
    <source>
        <dbReference type="SAM" id="Phobius"/>
    </source>
</evidence>
<evidence type="ECO:0000313" key="8">
    <source>
        <dbReference type="EMBL" id="KAH3685852.1"/>
    </source>
</evidence>
<dbReference type="InterPro" id="IPR005282">
    <property type="entry name" value="LC_transporter"/>
</dbReference>
<dbReference type="PANTHER" id="PTHR13131:SF5">
    <property type="entry name" value="CYSTINOSIN"/>
    <property type="match status" value="1"/>
</dbReference>
<feature type="transmembrane region" description="Helical" evidence="7">
    <location>
        <begin position="43"/>
        <end position="63"/>
    </location>
</feature>
<dbReference type="OrthoDB" id="75720at2759"/>
<keyword evidence="4" id="KW-0677">Repeat</keyword>
<dbReference type="GO" id="GO:0012505">
    <property type="term" value="C:endomembrane system"/>
    <property type="evidence" value="ECO:0007669"/>
    <property type="project" value="UniProtKB-SubCell"/>
</dbReference>
<dbReference type="Gene3D" id="1.20.1280.290">
    <property type="match status" value="1"/>
</dbReference>
<comment type="caution">
    <text evidence="8">The sequence shown here is derived from an EMBL/GenBank/DDBJ whole genome shotgun (WGS) entry which is preliminary data.</text>
</comment>
<reference evidence="8" key="2">
    <citation type="submission" date="2021-01" db="EMBL/GenBank/DDBJ databases">
        <authorList>
            <person name="Schikora-Tamarit M.A."/>
        </authorList>
    </citation>
    <scope>NUCLEOTIDE SEQUENCE</scope>
    <source>
        <strain evidence="8">CBS2887</strain>
    </source>
</reference>
<keyword evidence="2" id="KW-0813">Transport</keyword>
<keyword evidence="6 7" id="KW-0472">Membrane</keyword>
<reference evidence="8" key="1">
    <citation type="journal article" date="2021" name="Open Biol.">
        <title>Shared evolutionary footprints suggest mitochondrial oxidative damage underlies multiple complex I losses in fungi.</title>
        <authorList>
            <person name="Schikora-Tamarit M.A."/>
            <person name="Marcet-Houben M."/>
            <person name="Nosek J."/>
            <person name="Gabaldon T."/>
        </authorList>
    </citation>
    <scope>NUCLEOTIDE SEQUENCE</scope>
    <source>
        <strain evidence="8">CBS2887</strain>
    </source>
</reference>
<dbReference type="Pfam" id="PF04193">
    <property type="entry name" value="PQ-loop"/>
    <property type="match status" value="2"/>
</dbReference>
<keyword evidence="5 7" id="KW-1133">Transmembrane helix</keyword>
<evidence type="ECO:0000256" key="3">
    <source>
        <dbReference type="ARBA" id="ARBA00022692"/>
    </source>
</evidence>
<evidence type="ECO:0000256" key="2">
    <source>
        <dbReference type="ARBA" id="ARBA00022448"/>
    </source>
</evidence>
<dbReference type="SMART" id="SM00679">
    <property type="entry name" value="CTNS"/>
    <property type="match status" value="2"/>
</dbReference>
<feature type="transmembrane region" description="Helical" evidence="7">
    <location>
        <begin position="231"/>
        <end position="252"/>
    </location>
</feature>
<dbReference type="Proteomes" id="UP000774326">
    <property type="component" value="Unassembled WGS sequence"/>
</dbReference>
<dbReference type="EMBL" id="JAEUBG010001747">
    <property type="protein sequence ID" value="KAH3685852.1"/>
    <property type="molecule type" value="Genomic_DNA"/>
</dbReference>
<evidence type="ECO:0000313" key="9">
    <source>
        <dbReference type="Proteomes" id="UP000774326"/>
    </source>
</evidence>
<evidence type="ECO:0000256" key="6">
    <source>
        <dbReference type="ARBA" id="ARBA00023136"/>
    </source>
</evidence>
<keyword evidence="9" id="KW-1185">Reference proteome</keyword>
<dbReference type="GO" id="GO:0005774">
    <property type="term" value="C:vacuolar membrane"/>
    <property type="evidence" value="ECO:0007669"/>
    <property type="project" value="TreeGrafter"/>
</dbReference>
<evidence type="ECO:0000256" key="1">
    <source>
        <dbReference type="ARBA" id="ARBA00004127"/>
    </source>
</evidence>
<organism evidence="8 9">
    <name type="scientific">Wickerhamomyces pijperi</name>
    <name type="common">Yeast</name>
    <name type="synonym">Pichia pijperi</name>
    <dbReference type="NCBI Taxonomy" id="599730"/>
    <lineage>
        <taxon>Eukaryota</taxon>
        <taxon>Fungi</taxon>
        <taxon>Dikarya</taxon>
        <taxon>Ascomycota</taxon>
        <taxon>Saccharomycotina</taxon>
        <taxon>Saccharomycetes</taxon>
        <taxon>Phaffomycetales</taxon>
        <taxon>Wickerhamomycetaceae</taxon>
        <taxon>Wickerhamomyces</taxon>
    </lineage>
</organism>
<sequence length="272" mass="31161">MQFFEIISKLFGIGYVSAWSISFYPPLILNYQLKSSEGISIDFVYLNILGYVSLVTSMLLMLFNSNVRDLYFEKNGYYPLLTNIDLLYSSHGVLLTLVTTSQLIFSELWGFKTRSLTAKRATKWILISVITLICLLYLCIGSEIVPFDDDGVFTLLDWAVSLSYFKILMSCIKYIPQLLHNKRRRSIVGFSIFTIFLDLSGSILSTLQLFLDSYIATGTLTWDVMVQNSGKLGLSFITFVFDAAFFYQWFIYGMNSDKSLYESIPTPYREIA</sequence>
<evidence type="ECO:0000256" key="4">
    <source>
        <dbReference type="ARBA" id="ARBA00022737"/>
    </source>
</evidence>
<gene>
    <name evidence="8" type="ORF">WICPIJ_003140</name>
</gene>
<dbReference type="PANTHER" id="PTHR13131">
    <property type="entry name" value="CYSTINOSIN"/>
    <property type="match status" value="1"/>
</dbReference>